<keyword evidence="3" id="KW-1185">Reference proteome</keyword>
<dbReference type="GeneID" id="28724693"/>
<dbReference type="EMBL" id="CP014245">
    <property type="protein sequence ID" value="AMD21404.1"/>
    <property type="molecule type" value="Genomic_DNA"/>
</dbReference>
<organism evidence="2 3">
    <name type="scientific">Eremothecium sinecaudum</name>
    <dbReference type="NCBI Taxonomy" id="45286"/>
    <lineage>
        <taxon>Eukaryota</taxon>
        <taxon>Fungi</taxon>
        <taxon>Dikarya</taxon>
        <taxon>Ascomycota</taxon>
        <taxon>Saccharomycotina</taxon>
        <taxon>Saccharomycetes</taxon>
        <taxon>Saccharomycetales</taxon>
        <taxon>Saccharomycetaceae</taxon>
        <taxon>Eremothecium</taxon>
    </lineage>
</organism>
<evidence type="ECO:0000256" key="1">
    <source>
        <dbReference type="SAM" id="MobiDB-lite"/>
    </source>
</evidence>
<feature type="region of interest" description="Disordered" evidence="1">
    <location>
        <begin position="31"/>
        <end position="56"/>
    </location>
</feature>
<sequence>MMPYLTPPLSNSSLGTTLEMVSSAGLQMLHQPQLQQQQQQQQQQQGSQQHQTQYAQAQKQPYFPLAGDGAQQPTPPLMPLPTAGVNASSAMGDTGIYRYHKQISKSFQDDLIYCPRTLLNKEELNQCYQMDMLMMMEMQQQLQQLPQHVQQLSHPQQQQQQLLAGSATSGAAPQGLQSIKFNPYTSQSFNPSGATSPSS</sequence>
<dbReference type="AlphaFoldDB" id="A0A0X8HTW7"/>
<dbReference type="Proteomes" id="UP000243052">
    <property type="component" value="Chromosome v"/>
</dbReference>
<accession>A0A0X8HTW7</accession>
<reference evidence="2 3" key="1">
    <citation type="submission" date="2016-01" db="EMBL/GenBank/DDBJ databases">
        <title>Genome sequence of the yeast Holleya sinecauda.</title>
        <authorList>
            <person name="Dietrich F.S."/>
        </authorList>
    </citation>
    <scope>NUCLEOTIDE SEQUENCE [LARGE SCALE GENOMIC DNA]</scope>
    <source>
        <strain evidence="2 3">ATCC 58844</strain>
    </source>
</reference>
<gene>
    <name evidence="2" type="ORF">AW171_hschr53354</name>
</gene>
<evidence type="ECO:0000313" key="3">
    <source>
        <dbReference type="Proteomes" id="UP000243052"/>
    </source>
</evidence>
<dbReference type="RefSeq" id="XP_017988400.1">
    <property type="nucleotide sequence ID" value="XM_018132911.1"/>
</dbReference>
<proteinExistence type="predicted"/>
<evidence type="ECO:0000313" key="2">
    <source>
        <dbReference type="EMBL" id="AMD21404.1"/>
    </source>
</evidence>
<protein>
    <submittedName>
        <fullName evidence="2">HER125Cp</fullName>
    </submittedName>
</protein>
<dbReference type="OrthoDB" id="4070040at2759"/>
<feature type="compositionally biased region" description="Low complexity" evidence="1">
    <location>
        <begin position="147"/>
        <end position="163"/>
    </location>
</feature>
<name>A0A0X8HTW7_9SACH</name>
<feature type="compositionally biased region" description="Polar residues" evidence="1">
    <location>
        <begin position="166"/>
        <end position="199"/>
    </location>
</feature>
<feature type="region of interest" description="Disordered" evidence="1">
    <location>
        <begin position="147"/>
        <end position="199"/>
    </location>
</feature>